<dbReference type="GO" id="GO:0003924">
    <property type="term" value="F:GTPase activity"/>
    <property type="evidence" value="ECO:0007669"/>
    <property type="project" value="InterPro"/>
</dbReference>
<keyword evidence="8" id="KW-1185">Reference proteome</keyword>
<dbReference type="GO" id="GO:0016289">
    <property type="term" value="F:acyl-CoA hydrolase activity"/>
    <property type="evidence" value="ECO:0007669"/>
    <property type="project" value="UniProtKB-ARBA"/>
</dbReference>
<reference evidence="7 8" key="1">
    <citation type="submission" date="2020-08" db="EMBL/GenBank/DDBJ databases">
        <title>Genome sequence of Diaphorobacter ruginosibacter DSM 27467T.</title>
        <authorList>
            <person name="Hyun D.-W."/>
            <person name="Bae J.-W."/>
        </authorList>
    </citation>
    <scope>NUCLEOTIDE SEQUENCE [LARGE SCALE GENOMIC DNA]</scope>
    <source>
        <strain evidence="7 8">DSM 27467</strain>
    </source>
</reference>
<dbReference type="GO" id="GO:0005525">
    <property type="term" value="F:GTP binding"/>
    <property type="evidence" value="ECO:0007669"/>
    <property type="project" value="UniProtKB-KW"/>
</dbReference>
<evidence type="ECO:0000256" key="3">
    <source>
        <dbReference type="ARBA" id="ARBA00022801"/>
    </source>
</evidence>
<dbReference type="InterPro" id="IPR003593">
    <property type="entry name" value="AAA+_ATPase"/>
</dbReference>
<keyword evidence="5" id="KW-0143">Chaperone</keyword>
<keyword evidence="4" id="KW-0342">GTP-binding</keyword>
<dbReference type="SUPFAM" id="SSF52540">
    <property type="entry name" value="P-loop containing nucleoside triphosphate hydrolases"/>
    <property type="match status" value="1"/>
</dbReference>
<organism evidence="7 8">
    <name type="scientific">Diaphorobacter ruginosibacter</name>
    <dbReference type="NCBI Taxonomy" id="1715720"/>
    <lineage>
        <taxon>Bacteria</taxon>
        <taxon>Pseudomonadati</taxon>
        <taxon>Pseudomonadota</taxon>
        <taxon>Betaproteobacteria</taxon>
        <taxon>Burkholderiales</taxon>
        <taxon>Comamonadaceae</taxon>
        <taxon>Diaphorobacter</taxon>
    </lineage>
</organism>
<dbReference type="AlphaFoldDB" id="A0A7G9RT56"/>
<dbReference type="Proteomes" id="UP000515811">
    <property type="component" value="Chromosome"/>
</dbReference>
<dbReference type="InterPro" id="IPR029069">
    <property type="entry name" value="HotDog_dom_sf"/>
</dbReference>
<dbReference type="InterPro" id="IPR052040">
    <property type="entry name" value="GTPase/Isobutyryl-CoA_mutase"/>
</dbReference>
<dbReference type="Pfam" id="PF03308">
    <property type="entry name" value="MeaB"/>
    <property type="match status" value="1"/>
</dbReference>
<gene>
    <name evidence="7" type="primary">meaB</name>
    <name evidence="7" type="ORF">H9K76_08215</name>
</gene>
<dbReference type="NCBIfam" id="TIGR00369">
    <property type="entry name" value="unchar_dom_1"/>
    <property type="match status" value="1"/>
</dbReference>
<keyword evidence="2" id="KW-0547">Nucleotide-binding</keyword>
<dbReference type="EMBL" id="CP060714">
    <property type="protein sequence ID" value="QNN58781.1"/>
    <property type="molecule type" value="Genomic_DNA"/>
</dbReference>
<dbReference type="InterPro" id="IPR003736">
    <property type="entry name" value="PAAI_dom"/>
</dbReference>
<evidence type="ECO:0000313" key="7">
    <source>
        <dbReference type="EMBL" id="QNN58781.1"/>
    </source>
</evidence>
<proteinExistence type="inferred from homology"/>
<dbReference type="InterPro" id="IPR005129">
    <property type="entry name" value="GTPase_ArgK"/>
</dbReference>
<evidence type="ECO:0000256" key="4">
    <source>
        <dbReference type="ARBA" id="ARBA00023134"/>
    </source>
</evidence>
<dbReference type="CDD" id="cd03114">
    <property type="entry name" value="MMAA-like"/>
    <property type="match status" value="1"/>
</dbReference>
<feature type="domain" description="AAA+ ATPase" evidence="6">
    <location>
        <begin position="44"/>
        <end position="169"/>
    </location>
</feature>
<dbReference type="Pfam" id="PF03061">
    <property type="entry name" value="4HBT"/>
    <property type="match status" value="1"/>
</dbReference>
<dbReference type="RefSeq" id="WP_187599446.1">
    <property type="nucleotide sequence ID" value="NZ_CP060714.1"/>
</dbReference>
<evidence type="ECO:0000256" key="5">
    <source>
        <dbReference type="ARBA" id="ARBA00023186"/>
    </source>
</evidence>
<accession>A0A7G9RT56</accession>
<evidence type="ECO:0000256" key="1">
    <source>
        <dbReference type="ARBA" id="ARBA00009625"/>
    </source>
</evidence>
<protein>
    <submittedName>
        <fullName evidence="7">Methylmalonyl Co-A mutase-associated GTPase MeaB</fullName>
    </submittedName>
</protein>
<dbReference type="SUPFAM" id="SSF54637">
    <property type="entry name" value="Thioesterase/thiol ester dehydrase-isomerase"/>
    <property type="match status" value="1"/>
</dbReference>
<evidence type="ECO:0000256" key="2">
    <source>
        <dbReference type="ARBA" id="ARBA00022741"/>
    </source>
</evidence>
<comment type="similarity">
    <text evidence="1">Belongs to the SIMIBI class G3E GTPase family. ArgK/MeaB subfamily.</text>
</comment>
<dbReference type="CDD" id="cd03443">
    <property type="entry name" value="PaaI_thioesterase"/>
    <property type="match status" value="1"/>
</dbReference>
<dbReference type="InterPro" id="IPR006683">
    <property type="entry name" value="Thioestr_dom"/>
</dbReference>
<name>A0A7G9RT56_9BURK</name>
<evidence type="ECO:0000259" key="6">
    <source>
        <dbReference type="SMART" id="SM00382"/>
    </source>
</evidence>
<dbReference type="InterPro" id="IPR027417">
    <property type="entry name" value="P-loop_NTPase"/>
</dbReference>
<dbReference type="KEGG" id="drg:H9K76_08215"/>
<dbReference type="SMART" id="SM00382">
    <property type="entry name" value="AAA"/>
    <property type="match status" value="1"/>
</dbReference>
<dbReference type="PANTHER" id="PTHR43087:SF1">
    <property type="entry name" value="LAO_AO TRANSPORT SYSTEM ATPASE"/>
    <property type="match status" value="1"/>
</dbReference>
<dbReference type="Gene3D" id="3.10.129.10">
    <property type="entry name" value="Hotdog Thioesterase"/>
    <property type="match status" value="1"/>
</dbReference>
<evidence type="ECO:0000313" key="8">
    <source>
        <dbReference type="Proteomes" id="UP000515811"/>
    </source>
</evidence>
<dbReference type="PANTHER" id="PTHR43087">
    <property type="entry name" value="LYSINE/ARGININE/ORNITHINE TRANSPORT SYSTEM KINASE"/>
    <property type="match status" value="1"/>
</dbReference>
<dbReference type="Gene3D" id="3.40.50.300">
    <property type="entry name" value="P-loop containing nucleotide triphosphate hydrolases"/>
    <property type="match status" value="1"/>
</dbReference>
<keyword evidence="3" id="KW-0378">Hydrolase</keyword>
<sequence length="395" mass="41591">MDTALIFKALEGDRRAIGRAISALEDGGASAYAIRQATAARQGRAHVIGVTGPPGGGKSTLVSAMIRGLRERGMTVAVVAVDPSSPFTGGAVLGDRIRMGERQSDDGVFIRSLASRGHLGGLATAAADVIDLFDAAGFDVVIVETVGAGQSEVEITRFADTRIVVCPPGLGDDVQAIKAGILEIADVFVVTKADLPDSRKTASDLRAMLALRKDQCHLPPVLQVVATSGDGVDKLVEVLLQRPERGKRHAVDGAQEAYRQLSGFIAQDNVANLLGFELVAAAKGTATLRMKVQRKHINFNGKCHGGILFSFGDMALGLACNSHGKLATLVDGQMSISTAVDEGDWLIAHASEVSRSRKIGSYQVRIFRASDNAHIALIHGTVYVLDRPPVGANDE</sequence>
<dbReference type="NCBIfam" id="TIGR00750">
    <property type="entry name" value="lao"/>
    <property type="match status" value="1"/>
</dbReference>